<organism evidence="8 9">
    <name type="scientific">Mycoplasmopsis alligatoris A21JP2</name>
    <dbReference type="NCBI Taxonomy" id="747682"/>
    <lineage>
        <taxon>Bacteria</taxon>
        <taxon>Bacillati</taxon>
        <taxon>Mycoplasmatota</taxon>
        <taxon>Mycoplasmoidales</taxon>
        <taxon>Metamycoplasmataceae</taxon>
        <taxon>Mycoplasmopsis</taxon>
    </lineage>
</organism>
<dbReference type="eggNOG" id="COG0658">
    <property type="taxonomic scope" value="Bacteria"/>
</dbReference>
<dbReference type="Pfam" id="PF03772">
    <property type="entry name" value="Competence"/>
    <property type="match status" value="1"/>
</dbReference>
<feature type="transmembrane region" description="Helical" evidence="6">
    <location>
        <begin position="165"/>
        <end position="181"/>
    </location>
</feature>
<feature type="domain" description="ComEC/Rec2-related protein" evidence="7">
    <location>
        <begin position="114"/>
        <end position="356"/>
    </location>
</feature>
<feature type="transmembrane region" description="Helical" evidence="6">
    <location>
        <begin position="232"/>
        <end position="249"/>
    </location>
</feature>
<feature type="transmembrane region" description="Helical" evidence="6">
    <location>
        <begin position="283"/>
        <end position="308"/>
    </location>
</feature>
<dbReference type="Proteomes" id="UP000004757">
    <property type="component" value="Unassembled WGS sequence"/>
</dbReference>
<sequence length="375" mass="45586">MIKYFMNIFLKDINGIYKVYNIEYDYIIIKNDYFKFVFKDQNYNLKINDEVKIEGWVTNNSWNDNNYFNLSKKINGSIKIKNITIINSFLSLKQTILDFTEQQNDYFKKYFLLLTFGYYQQNNDEIFNLTKNIGIMHIIIISGFHFSLIYRLISKIIKFFNIKHYQLVAICIISIYFLFVNKSASSLRAYLAIIYLYFLDKYAQRKFKLIISFHLAILLLFLNPYYAYLKGFWYTFLITFFIDLFNYKFKFLKNKLLKYFFLSILINIISLMLNTYFLNTINLLSIVNIFIITPVVEFIIINSLLFWFISPYLAIIYYFLETLLNILSYVIWQVNFNNQFNYFLIPCILFCLYWLIYHINFYKLKKINFKIKKPL</sequence>
<accession>D4XVX4</accession>
<evidence type="ECO:0000256" key="5">
    <source>
        <dbReference type="ARBA" id="ARBA00023136"/>
    </source>
</evidence>
<dbReference type="EMBL" id="ADNC01000016">
    <property type="protein sequence ID" value="EFF41503.1"/>
    <property type="molecule type" value="Genomic_DNA"/>
</dbReference>
<evidence type="ECO:0000256" key="6">
    <source>
        <dbReference type="SAM" id="Phobius"/>
    </source>
</evidence>
<feature type="transmembrane region" description="Helical" evidence="6">
    <location>
        <begin position="315"/>
        <end position="334"/>
    </location>
</feature>
<dbReference type="NCBIfam" id="TIGR00360">
    <property type="entry name" value="ComEC_N-term"/>
    <property type="match status" value="1"/>
</dbReference>
<feature type="transmembrane region" description="Helical" evidence="6">
    <location>
        <begin position="210"/>
        <end position="226"/>
    </location>
</feature>
<feature type="transmembrane region" description="Helical" evidence="6">
    <location>
        <begin position="256"/>
        <end position="277"/>
    </location>
</feature>
<keyword evidence="5 6" id="KW-0472">Membrane</keyword>
<dbReference type="OrthoDB" id="398983at2"/>
<comment type="caution">
    <text evidence="8">The sequence shown here is derived from an EMBL/GenBank/DDBJ whole genome shotgun (WGS) entry which is preliminary data.</text>
</comment>
<dbReference type="GO" id="GO:0005886">
    <property type="term" value="C:plasma membrane"/>
    <property type="evidence" value="ECO:0007669"/>
    <property type="project" value="UniProtKB-SubCell"/>
</dbReference>
<dbReference type="NCBIfam" id="NF045979">
    <property type="entry name" value="ComEC_MAG0480"/>
    <property type="match status" value="1"/>
</dbReference>
<protein>
    <submittedName>
        <fullName evidence="8">ComEC/Rec2-like protein</fullName>
    </submittedName>
</protein>
<proteinExistence type="predicted"/>
<keyword evidence="4 6" id="KW-1133">Transmembrane helix</keyword>
<keyword evidence="3 6" id="KW-0812">Transmembrane</keyword>
<evidence type="ECO:0000313" key="9">
    <source>
        <dbReference type="Proteomes" id="UP000004757"/>
    </source>
</evidence>
<evidence type="ECO:0000256" key="1">
    <source>
        <dbReference type="ARBA" id="ARBA00004651"/>
    </source>
</evidence>
<dbReference type="PANTHER" id="PTHR30619">
    <property type="entry name" value="DNA INTERNALIZATION/COMPETENCE PROTEIN COMEC/REC2"/>
    <property type="match status" value="1"/>
</dbReference>
<dbReference type="AlphaFoldDB" id="D4XVX4"/>
<dbReference type="PANTHER" id="PTHR30619:SF7">
    <property type="entry name" value="BETA-LACTAMASE DOMAIN PROTEIN"/>
    <property type="match status" value="1"/>
</dbReference>
<dbReference type="InterPro" id="IPR004477">
    <property type="entry name" value="ComEC_N"/>
</dbReference>
<dbReference type="InterPro" id="IPR052159">
    <property type="entry name" value="Competence_DNA_uptake"/>
</dbReference>
<evidence type="ECO:0000256" key="4">
    <source>
        <dbReference type="ARBA" id="ARBA00022989"/>
    </source>
</evidence>
<evidence type="ECO:0000256" key="3">
    <source>
        <dbReference type="ARBA" id="ARBA00022692"/>
    </source>
</evidence>
<dbReference type="STRING" id="747682.MALL_0831"/>
<evidence type="ECO:0000313" key="8">
    <source>
        <dbReference type="EMBL" id="EFF41503.1"/>
    </source>
</evidence>
<reference evidence="8 9" key="1">
    <citation type="submission" date="2010-03" db="EMBL/GenBank/DDBJ databases">
        <authorList>
            <person name="Glass J.I."/>
            <person name="Benders G.A."/>
            <person name="Durkin A.S."/>
            <person name="Farmerie W.G."/>
            <person name="Hlavinka K."/>
            <person name="Hostetler J."/>
            <person name="Jackson J."/>
            <person name="May M.A."/>
            <person name="Miller R.H."/>
            <person name="Paralanov V."/>
            <person name="Radune D."/>
            <person name="Szczypinski B."/>
            <person name="Brown D.R."/>
        </authorList>
    </citation>
    <scope>NUCLEOTIDE SEQUENCE [LARGE SCALE GENOMIC DNA]</scope>
    <source>
        <strain evidence="8 9">A21JP2</strain>
    </source>
</reference>
<keyword evidence="9" id="KW-1185">Reference proteome</keyword>
<name>D4XVX4_9BACT</name>
<feature type="transmembrane region" description="Helical" evidence="6">
    <location>
        <begin position="133"/>
        <end position="153"/>
    </location>
</feature>
<gene>
    <name evidence="8" type="ORF">MALL_0831</name>
</gene>
<comment type="subcellular location">
    <subcellularLocation>
        <location evidence="1">Cell membrane</location>
        <topology evidence="1">Multi-pass membrane protein</topology>
    </subcellularLocation>
</comment>
<dbReference type="RefSeq" id="WP_005683526.1">
    <property type="nucleotide sequence ID" value="NZ_ADNC01000016.1"/>
</dbReference>
<evidence type="ECO:0000259" key="7">
    <source>
        <dbReference type="Pfam" id="PF03772"/>
    </source>
</evidence>
<evidence type="ECO:0000256" key="2">
    <source>
        <dbReference type="ARBA" id="ARBA00022475"/>
    </source>
</evidence>
<feature type="transmembrane region" description="Helical" evidence="6">
    <location>
        <begin position="340"/>
        <end position="362"/>
    </location>
</feature>
<keyword evidence="2" id="KW-1003">Cell membrane</keyword>